<feature type="transmembrane region" description="Helical" evidence="1">
    <location>
        <begin position="73"/>
        <end position="98"/>
    </location>
</feature>
<keyword evidence="1" id="KW-0472">Membrane</keyword>
<sequence length="149" mass="16055">MLRHESCKGRVFAKLVLTFLWLGCSQAAILLRGHDLALLVKVPSNPPLPVVRVALAQDNGTIDADNRGLSGRAVAGIAVGSALGGILVASIVMLSCCLRGIKKNSFNRENPSSTSDAYNKRVELISHAERSSKWIRSSTAHLWGRQARP</sequence>
<dbReference type="Gramene" id="Pp3c23_4610V3.5">
    <property type="protein sequence ID" value="Pp3c23_4610V3.5"/>
    <property type="gene ID" value="Pp3c23_4610"/>
</dbReference>
<reference evidence="3" key="3">
    <citation type="submission" date="2020-12" db="UniProtKB">
        <authorList>
            <consortium name="EnsemblPlants"/>
        </authorList>
    </citation>
    <scope>IDENTIFICATION</scope>
</reference>
<reference evidence="3 4" key="1">
    <citation type="journal article" date="2008" name="Science">
        <title>The Physcomitrella genome reveals evolutionary insights into the conquest of land by plants.</title>
        <authorList>
            <person name="Rensing S."/>
            <person name="Lang D."/>
            <person name="Zimmer A."/>
            <person name="Terry A."/>
            <person name="Salamov A."/>
            <person name="Shapiro H."/>
            <person name="Nishiyama T."/>
            <person name="Perroud P.-F."/>
            <person name="Lindquist E."/>
            <person name="Kamisugi Y."/>
            <person name="Tanahashi T."/>
            <person name="Sakakibara K."/>
            <person name="Fujita T."/>
            <person name="Oishi K."/>
            <person name="Shin-I T."/>
            <person name="Kuroki Y."/>
            <person name="Toyoda A."/>
            <person name="Suzuki Y."/>
            <person name="Hashimoto A."/>
            <person name="Yamaguchi K."/>
            <person name="Sugano A."/>
            <person name="Kohara Y."/>
            <person name="Fujiyama A."/>
            <person name="Anterola A."/>
            <person name="Aoki S."/>
            <person name="Ashton N."/>
            <person name="Barbazuk W.B."/>
            <person name="Barker E."/>
            <person name="Bennetzen J."/>
            <person name="Bezanilla M."/>
            <person name="Blankenship R."/>
            <person name="Cho S.H."/>
            <person name="Dutcher S."/>
            <person name="Estelle M."/>
            <person name="Fawcett J.A."/>
            <person name="Gundlach H."/>
            <person name="Hanada K."/>
            <person name="Heyl A."/>
            <person name="Hicks K.A."/>
            <person name="Hugh J."/>
            <person name="Lohr M."/>
            <person name="Mayer K."/>
            <person name="Melkozernov A."/>
            <person name="Murata T."/>
            <person name="Nelson D."/>
            <person name="Pils B."/>
            <person name="Prigge M."/>
            <person name="Reiss B."/>
            <person name="Renner T."/>
            <person name="Rombauts S."/>
            <person name="Rushton P."/>
            <person name="Sanderfoot A."/>
            <person name="Schween G."/>
            <person name="Shiu S.-H."/>
            <person name="Stueber K."/>
            <person name="Theodoulou F.L."/>
            <person name="Tu H."/>
            <person name="Van de Peer Y."/>
            <person name="Verrier P.J."/>
            <person name="Waters E."/>
            <person name="Wood A."/>
            <person name="Yang L."/>
            <person name="Cove D."/>
            <person name="Cuming A."/>
            <person name="Hasebe M."/>
            <person name="Lucas S."/>
            <person name="Mishler D.B."/>
            <person name="Reski R."/>
            <person name="Grigoriev I."/>
            <person name="Quatrano R.S."/>
            <person name="Boore J.L."/>
        </authorList>
    </citation>
    <scope>NUCLEOTIDE SEQUENCE [LARGE SCALE GENOMIC DNA]</scope>
    <source>
        <strain evidence="3 4">cv. Gransden 2004</strain>
    </source>
</reference>
<evidence type="ECO:0000313" key="3">
    <source>
        <dbReference type="EnsemblPlants" id="Pp3c23_4610V3.4"/>
    </source>
</evidence>
<accession>A0A7I4CNL4</accession>
<evidence type="ECO:0000256" key="1">
    <source>
        <dbReference type="SAM" id="Phobius"/>
    </source>
</evidence>
<dbReference type="EnsemblPlants" id="Pp3c23_4610V3.5">
    <property type="protein sequence ID" value="Pp3c23_4610V3.5"/>
    <property type="gene ID" value="Pp3c23_4610"/>
</dbReference>
<dbReference type="EnsemblPlants" id="Pp3c23_4610V3.4">
    <property type="protein sequence ID" value="Pp3c23_4610V3.4"/>
    <property type="gene ID" value="Pp3c23_4610"/>
</dbReference>
<feature type="chain" id="PRO_5043238854" evidence="2">
    <location>
        <begin position="28"/>
        <end position="149"/>
    </location>
</feature>
<feature type="signal peptide" evidence="2">
    <location>
        <begin position="1"/>
        <end position="27"/>
    </location>
</feature>
<proteinExistence type="predicted"/>
<evidence type="ECO:0000313" key="4">
    <source>
        <dbReference type="Proteomes" id="UP000006727"/>
    </source>
</evidence>
<keyword evidence="2" id="KW-0732">Signal</keyword>
<evidence type="ECO:0000256" key="2">
    <source>
        <dbReference type="SAM" id="SignalP"/>
    </source>
</evidence>
<dbReference type="AlphaFoldDB" id="A0A7I4CNL4"/>
<name>A0A7I4CNL4_PHYPA</name>
<keyword evidence="4" id="KW-1185">Reference proteome</keyword>
<reference evidence="3 4" key="2">
    <citation type="journal article" date="2018" name="Plant J.">
        <title>The Physcomitrella patens chromosome-scale assembly reveals moss genome structure and evolution.</title>
        <authorList>
            <person name="Lang D."/>
            <person name="Ullrich K.K."/>
            <person name="Murat F."/>
            <person name="Fuchs J."/>
            <person name="Jenkins J."/>
            <person name="Haas F.B."/>
            <person name="Piednoel M."/>
            <person name="Gundlach H."/>
            <person name="Van Bel M."/>
            <person name="Meyberg R."/>
            <person name="Vives C."/>
            <person name="Morata J."/>
            <person name="Symeonidi A."/>
            <person name="Hiss M."/>
            <person name="Muchero W."/>
            <person name="Kamisugi Y."/>
            <person name="Saleh O."/>
            <person name="Blanc G."/>
            <person name="Decker E.L."/>
            <person name="van Gessel N."/>
            <person name="Grimwood J."/>
            <person name="Hayes R.D."/>
            <person name="Graham S.W."/>
            <person name="Gunter L.E."/>
            <person name="McDaniel S.F."/>
            <person name="Hoernstein S.N.W."/>
            <person name="Larsson A."/>
            <person name="Li F.W."/>
            <person name="Perroud P.F."/>
            <person name="Phillips J."/>
            <person name="Ranjan P."/>
            <person name="Rokshar D.S."/>
            <person name="Rothfels C.J."/>
            <person name="Schneider L."/>
            <person name="Shu S."/>
            <person name="Stevenson D.W."/>
            <person name="Thummler F."/>
            <person name="Tillich M."/>
            <person name="Villarreal Aguilar J.C."/>
            <person name="Widiez T."/>
            <person name="Wong G.K."/>
            <person name="Wymore A."/>
            <person name="Zhang Y."/>
            <person name="Zimmer A.D."/>
            <person name="Quatrano R.S."/>
            <person name="Mayer K.F.X."/>
            <person name="Goodstein D."/>
            <person name="Casacuberta J.M."/>
            <person name="Vandepoele K."/>
            <person name="Reski R."/>
            <person name="Cuming A.C."/>
            <person name="Tuskan G.A."/>
            <person name="Maumus F."/>
            <person name="Salse J."/>
            <person name="Schmutz J."/>
            <person name="Rensing S.A."/>
        </authorList>
    </citation>
    <scope>NUCLEOTIDE SEQUENCE [LARGE SCALE GENOMIC DNA]</scope>
    <source>
        <strain evidence="3 4">cv. Gransden 2004</strain>
    </source>
</reference>
<dbReference type="Gramene" id="Pp3c23_4610V3.4">
    <property type="protein sequence ID" value="Pp3c23_4610V3.4"/>
    <property type="gene ID" value="Pp3c23_4610"/>
</dbReference>
<dbReference type="Proteomes" id="UP000006727">
    <property type="component" value="Chromosome 23"/>
</dbReference>
<keyword evidence="1" id="KW-0812">Transmembrane</keyword>
<organism evidence="3 4">
    <name type="scientific">Physcomitrium patens</name>
    <name type="common">Spreading-leaved earth moss</name>
    <name type="synonym">Physcomitrella patens</name>
    <dbReference type="NCBI Taxonomy" id="3218"/>
    <lineage>
        <taxon>Eukaryota</taxon>
        <taxon>Viridiplantae</taxon>
        <taxon>Streptophyta</taxon>
        <taxon>Embryophyta</taxon>
        <taxon>Bryophyta</taxon>
        <taxon>Bryophytina</taxon>
        <taxon>Bryopsida</taxon>
        <taxon>Funariidae</taxon>
        <taxon>Funariales</taxon>
        <taxon>Funariaceae</taxon>
        <taxon>Physcomitrium</taxon>
    </lineage>
</organism>
<gene>
    <name evidence="3" type="primary">LOC112275739</name>
</gene>
<protein>
    <submittedName>
        <fullName evidence="3">Uncharacterized protein</fullName>
    </submittedName>
</protein>
<dbReference type="EMBL" id="ABEU02000023">
    <property type="status" value="NOT_ANNOTATED_CDS"/>
    <property type="molecule type" value="Genomic_DNA"/>
</dbReference>
<keyword evidence="1" id="KW-1133">Transmembrane helix</keyword>